<proteinExistence type="predicted"/>
<dbReference type="OrthoDB" id="8239492at2"/>
<dbReference type="RefSeq" id="WP_131960970.1">
    <property type="nucleotide sequence ID" value="NZ_SMFL01000011.1"/>
</dbReference>
<accession>A0A4R5DES3</accession>
<dbReference type="Proteomes" id="UP000294850">
    <property type="component" value="Unassembled WGS sequence"/>
</dbReference>
<keyword evidence="3" id="KW-1185">Reference proteome</keyword>
<gene>
    <name evidence="2" type="ORF">E0F88_24745</name>
</gene>
<dbReference type="InterPro" id="IPR048161">
    <property type="entry name" value="PA2928-like"/>
</dbReference>
<dbReference type="EMBL" id="SMFL01000011">
    <property type="protein sequence ID" value="TDE11637.1"/>
    <property type="molecule type" value="Genomic_DNA"/>
</dbReference>
<evidence type="ECO:0000313" key="3">
    <source>
        <dbReference type="Proteomes" id="UP000294850"/>
    </source>
</evidence>
<keyword evidence="1" id="KW-0812">Transmembrane</keyword>
<keyword evidence="1" id="KW-0472">Membrane</keyword>
<name>A0A4R5DES3_9BACT</name>
<evidence type="ECO:0000313" key="2">
    <source>
        <dbReference type="EMBL" id="TDE11637.1"/>
    </source>
</evidence>
<comment type="caution">
    <text evidence="2">The sequence shown here is derived from an EMBL/GenBank/DDBJ whole genome shotgun (WGS) entry which is preliminary data.</text>
</comment>
<organism evidence="2 3">
    <name type="scientific">Dyadobacter psychrotolerans</name>
    <dbReference type="NCBI Taxonomy" id="2541721"/>
    <lineage>
        <taxon>Bacteria</taxon>
        <taxon>Pseudomonadati</taxon>
        <taxon>Bacteroidota</taxon>
        <taxon>Cytophagia</taxon>
        <taxon>Cytophagales</taxon>
        <taxon>Spirosomataceae</taxon>
        <taxon>Dyadobacter</taxon>
    </lineage>
</organism>
<feature type="transmembrane region" description="Helical" evidence="1">
    <location>
        <begin position="7"/>
        <end position="27"/>
    </location>
</feature>
<dbReference type="NCBIfam" id="NF041516">
    <property type="entry name" value="PA2928_fam"/>
    <property type="match status" value="1"/>
</dbReference>
<evidence type="ECO:0000256" key="1">
    <source>
        <dbReference type="SAM" id="Phobius"/>
    </source>
</evidence>
<protein>
    <submittedName>
        <fullName evidence="2">Uncharacterized protein</fullName>
    </submittedName>
</protein>
<reference evidence="2 3" key="1">
    <citation type="submission" date="2019-03" db="EMBL/GenBank/DDBJ databases">
        <title>Dyadobacter AR-3-6 sp. nov., isolated from arctic soil.</title>
        <authorList>
            <person name="Chaudhary D.K."/>
        </authorList>
    </citation>
    <scope>NUCLEOTIDE SEQUENCE [LARGE SCALE GENOMIC DNA]</scope>
    <source>
        <strain evidence="2 3">AR-3-6</strain>
    </source>
</reference>
<keyword evidence="1" id="KW-1133">Transmembrane helix</keyword>
<sequence length="406" mass="46338">MKRNGFLRALIIFTAIIGLIITFIVFLPEQVRQVYPPRLYGPLARVDAGGRKMFFYLTVEEKVRSKFTSRRSNTFTEYFSVYRLCVRDAESGRLIKSEIISEIKSAIQESEPKILGPVKNGLWIWNSGPKLYDPVSLTVTTDLETIKKQNPEIAGVLPKEIAFFKVSEPNAALVIKSLDARYFQVDELTAKITDAEKILEGITWRKTAEDGFTYTKQPGVYAYYNYIYGNLINSFLAGKGIWHGLLSKRQREQLFKWPGAPGQPDKDGQNRYYQVRYKLDDRQEIELDISTAKQTGDKSFLQGGFIKRKEQMVWDVPNPSSTLVMSKDILGRDGKFVIHRLGRDGKIIWSQSSDLSELDQVADGDNYIVLAGFKDQLEPTRNRVGILVWIDQNTGKKDEFSVSEDL</sequence>
<dbReference type="AlphaFoldDB" id="A0A4R5DES3"/>